<protein>
    <submittedName>
        <fullName evidence="3">DUF6350 family protein</fullName>
    </submittedName>
</protein>
<proteinExistence type="predicted"/>
<feature type="compositionally biased region" description="Polar residues" evidence="1">
    <location>
        <begin position="1"/>
        <end position="13"/>
    </location>
</feature>
<feature type="transmembrane region" description="Helical" evidence="2">
    <location>
        <begin position="248"/>
        <end position="266"/>
    </location>
</feature>
<reference evidence="4" key="1">
    <citation type="journal article" date="2019" name="Int. J. Syst. Evol. Microbiol.">
        <title>The Global Catalogue of Microorganisms (GCM) 10K type strain sequencing project: providing services to taxonomists for standard genome sequencing and annotation.</title>
        <authorList>
            <consortium name="The Broad Institute Genomics Platform"/>
            <consortium name="The Broad Institute Genome Sequencing Center for Infectious Disease"/>
            <person name="Wu L."/>
            <person name="Ma J."/>
        </authorList>
    </citation>
    <scope>NUCLEOTIDE SEQUENCE [LARGE SCALE GENOMIC DNA]</scope>
    <source>
        <strain evidence="4">CCUG 54522</strain>
    </source>
</reference>
<feature type="transmembrane region" description="Helical" evidence="2">
    <location>
        <begin position="390"/>
        <end position="412"/>
    </location>
</feature>
<evidence type="ECO:0000313" key="3">
    <source>
        <dbReference type="EMBL" id="MFC6042869.1"/>
    </source>
</evidence>
<comment type="caution">
    <text evidence="3">The sequence shown here is derived from an EMBL/GenBank/DDBJ whole genome shotgun (WGS) entry which is preliminary data.</text>
</comment>
<dbReference type="InterPro" id="IPR045931">
    <property type="entry name" value="DUF6350"/>
</dbReference>
<sequence>MTSLLPGSLSTGPASVARGRGASDARHRSPLVPVALLGGVVAAGATLLICLAVGVVGWFLADAGAHGTPRGGLRVGALGWLLAHGSGLSVDGVAVTLVPLGITALCAWSCWRVGHRVGDAISGHGPDADRIADGERDWTVPIAASMFTVGYLLVAIVTGVVASTPETAPSLARVVGWSFLISAAFGWAGVATGSGRLAIWATVVPPWMRAALAGGLRILGAFLVVSTAVFLVALAVDFGTAASVMSRLHLGAGDATVYTLLTAMLVPNASIFTSSYLLGPGFLVGTGTVVSPTLVSLGPVPMFPLLAALPDNGATPAWATYLVAVPPVVAAVAAARAQRRTPTLRWEEGALRGCVGGVTAGILLGILAAVAGGAAGPGRMQSVGPDAMDVLVHAVTAFGLGGVVGGLAMTWWQRRAARHAP</sequence>
<dbReference type="Proteomes" id="UP001596135">
    <property type="component" value="Unassembled WGS sequence"/>
</dbReference>
<feature type="transmembrane region" description="Helical" evidence="2">
    <location>
        <begin position="211"/>
        <end position="236"/>
    </location>
</feature>
<name>A0ABW1LG74_9ACTN</name>
<dbReference type="RefSeq" id="WP_379152371.1">
    <property type="nucleotide sequence ID" value="NZ_JBHSRJ010000004.1"/>
</dbReference>
<dbReference type="Pfam" id="PF19877">
    <property type="entry name" value="DUF6350"/>
    <property type="match status" value="1"/>
</dbReference>
<gene>
    <name evidence="3" type="ORF">ACFPYL_07280</name>
</gene>
<feature type="transmembrane region" description="Helical" evidence="2">
    <location>
        <begin position="34"/>
        <end position="61"/>
    </location>
</feature>
<feature type="transmembrane region" description="Helical" evidence="2">
    <location>
        <begin position="318"/>
        <end position="337"/>
    </location>
</feature>
<evidence type="ECO:0000313" key="4">
    <source>
        <dbReference type="Proteomes" id="UP001596135"/>
    </source>
</evidence>
<feature type="transmembrane region" description="Helical" evidence="2">
    <location>
        <begin position="140"/>
        <end position="162"/>
    </location>
</feature>
<keyword evidence="4" id="KW-1185">Reference proteome</keyword>
<organism evidence="3 4">
    <name type="scientific">Nocardioides hankookensis</name>
    <dbReference type="NCBI Taxonomy" id="443157"/>
    <lineage>
        <taxon>Bacteria</taxon>
        <taxon>Bacillati</taxon>
        <taxon>Actinomycetota</taxon>
        <taxon>Actinomycetes</taxon>
        <taxon>Propionibacteriales</taxon>
        <taxon>Nocardioidaceae</taxon>
        <taxon>Nocardioides</taxon>
    </lineage>
</organism>
<feature type="region of interest" description="Disordered" evidence="1">
    <location>
        <begin position="1"/>
        <end position="22"/>
    </location>
</feature>
<accession>A0ABW1LG74</accession>
<dbReference type="EMBL" id="JBHSRJ010000004">
    <property type="protein sequence ID" value="MFC6042869.1"/>
    <property type="molecule type" value="Genomic_DNA"/>
</dbReference>
<keyword evidence="2" id="KW-0812">Transmembrane</keyword>
<feature type="transmembrane region" description="Helical" evidence="2">
    <location>
        <begin position="174"/>
        <end position="199"/>
    </location>
</feature>
<feature type="transmembrane region" description="Helical" evidence="2">
    <location>
        <begin position="278"/>
        <end position="298"/>
    </location>
</feature>
<keyword evidence="2" id="KW-0472">Membrane</keyword>
<keyword evidence="2" id="KW-1133">Transmembrane helix</keyword>
<evidence type="ECO:0000256" key="2">
    <source>
        <dbReference type="SAM" id="Phobius"/>
    </source>
</evidence>
<evidence type="ECO:0000256" key="1">
    <source>
        <dbReference type="SAM" id="MobiDB-lite"/>
    </source>
</evidence>
<feature type="transmembrane region" description="Helical" evidence="2">
    <location>
        <begin position="349"/>
        <end position="370"/>
    </location>
</feature>